<feature type="region of interest" description="Disordered" evidence="2">
    <location>
        <begin position="18"/>
        <end position="58"/>
    </location>
</feature>
<evidence type="ECO:0000256" key="2">
    <source>
        <dbReference type="SAM" id="MobiDB-lite"/>
    </source>
</evidence>
<dbReference type="AlphaFoldDB" id="A0A4V3TUU1"/>
<reference evidence="4 5" key="1">
    <citation type="submission" date="2019-01" db="EMBL/GenBank/DDBJ databases">
        <title>Vagococcus silagei sp. nov. isolated from brewer's grain.</title>
        <authorList>
            <person name="Guu J.-R."/>
        </authorList>
    </citation>
    <scope>NUCLEOTIDE SEQUENCE [LARGE SCALE GENOMIC DNA]</scope>
    <source>
        <strain evidence="4 5">2B-2</strain>
    </source>
</reference>
<dbReference type="Gene3D" id="2.60.40.4170">
    <property type="match status" value="1"/>
</dbReference>
<dbReference type="PROSITE" id="PS51257">
    <property type="entry name" value="PROKAR_LIPOPROTEIN"/>
    <property type="match status" value="1"/>
</dbReference>
<evidence type="ECO:0000256" key="1">
    <source>
        <dbReference type="ARBA" id="ARBA00022729"/>
    </source>
</evidence>
<evidence type="ECO:0000313" key="4">
    <source>
        <dbReference type="EMBL" id="THB60269.1"/>
    </source>
</evidence>
<dbReference type="EMBL" id="SDGV01000031">
    <property type="protein sequence ID" value="THB60269.1"/>
    <property type="molecule type" value="Genomic_DNA"/>
</dbReference>
<dbReference type="InterPro" id="IPR029051">
    <property type="entry name" value="DUF4352"/>
</dbReference>
<comment type="caution">
    <text evidence="4">The sequence shown here is derived from an EMBL/GenBank/DDBJ whole genome shotgun (WGS) entry which is preliminary data.</text>
</comment>
<dbReference type="InterPro" id="IPR029050">
    <property type="entry name" value="Immunoprotect_excell_Ig-like"/>
</dbReference>
<dbReference type="OrthoDB" id="2138699at2"/>
<dbReference type="Proteomes" id="UP000310506">
    <property type="component" value="Unassembled WGS sequence"/>
</dbReference>
<organism evidence="4 5">
    <name type="scientific">Vagococcus silagei</name>
    <dbReference type="NCBI Taxonomy" id="2508885"/>
    <lineage>
        <taxon>Bacteria</taxon>
        <taxon>Bacillati</taxon>
        <taxon>Bacillota</taxon>
        <taxon>Bacilli</taxon>
        <taxon>Lactobacillales</taxon>
        <taxon>Enterococcaceae</taxon>
        <taxon>Vagococcus</taxon>
    </lineage>
</organism>
<dbReference type="Gene3D" id="2.60.40.1240">
    <property type="match status" value="1"/>
</dbReference>
<gene>
    <name evidence="4" type="ORF">ESZ54_11500</name>
</gene>
<sequence length="412" mass="45995">MKKQLVLLTIGLTALTLGGCNKPKEADKKSAVSTATSKKLEKKTTESTTKKEKSDSGDWSAINDTLKSTTEAKDLKVVYEKNEAIKNENQGVSVTLNGYENVEIKNFSNDLNIPFGNQNETGNVVLFSTTIKNDTKEPVYVGPGFTMYVTGYSPAISRKPGLLDKDLVDELVSVKNELPAGKEISGYVAAAIKPEAMAKINEHKTAKLELPGIFKKQDSFKKEDALLEFKEVEIPLVGEGEDTLAKASEFYKDKATADNWGTKKMISEKKVGEEKSFSDIKVKFDGYQVTEFEPNEDQKPRFKKLDKGIILMTTSVTIKNDSKEAISFNTTSATLTVGDSVKMMNEKYLEVDGANEKLEPGKTDTKYLVFVMDKESYDKLYKDQEYNLDVSLYDQKFARMTNIDDLSFKFKN</sequence>
<feature type="compositionally biased region" description="Basic and acidic residues" evidence="2">
    <location>
        <begin position="38"/>
        <end position="56"/>
    </location>
</feature>
<evidence type="ECO:0000259" key="3">
    <source>
        <dbReference type="Pfam" id="PF11611"/>
    </source>
</evidence>
<feature type="domain" description="DUF4352" evidence="3">
    <location>
        <begin position="270"/>
        <end position="378"/>
    </location>
</feature>
<proteinExistence type="predicted"/>
<dbReference type="Pfam" id="PF11611">
    <property type="entry name" value="DUF4352"/>
    <property type="match status" value="1"/>
</dbReference>
<keyword evidence="5" id="KW-1185">Reference proteome</keyword>
<accession>A0A4V3TUU1</accession>
<name>A0A4V3TUU1_9ENTE</name>
<dbReference type="RefSeq" id="WP_136137800.1">
    <property type="nucleotide sequence ID" value="NZ_SDGV01000031.1"/>
</dbReference>
<evidence type="ECO:0000313" key="5">
    <source>
        <dbReference type="Proteomes" id="UP000310506"/>
    </source>
</evidence>
<protein>
    <submittedName>
        <fullName evidence="4">DUF4352 domain-containing protein</fullName>
    </submittedName>
</protein>
<keyword evidence="1" id="KW-0732">Signal</keyword>